<organism evidence="12 13">
    <name type="scientific">Rhodococcus xishaensis</name>
    <dbReference type="NCBI Taxonomy" id="2487364"/>
    <lineage>
        <taxon>Bacteria</taxon>
        <taxon>Bacillati</taxon>
        <taxon>Actinomycetota</taxon>
        <taxon>Actinomycetes</taxon>
        <taxon>Mycobacteriales</taxon>
        <taxon>Nocardiaceae</taxon>
        <taxon>Rhodococcus</taxon>
    </lineage>
</organism>
<evidence type="ECO:0000259" key="11">
    <source>
        <dbReference type="Pfam" id="PF01619"/>
    </source>
</evidence>
<feature type="binding site" evidence="10">
    <location>
        <begin position="240"/>
        <end position="241"/>
    </location>
    <ligand>
        <name>FAD</name>
        <dbReference type="ChEBI" id="CHEBI:57692"/>
    </ligand>
</feature>
<dbReference type="PANTHER" id="PTHR13914:SF0">
    <property type="entry name" value="PROLINE DEHYDROGENASE 1, MITOCHONDRIAL"/>
    <property type="match status" value="1"/>
</dbReference>
<feature type="binding site" evidence="10">
    <location>
        <position position="177"/>
    </location>
    <ligand>
        <name>FAD</name>
        <dbReference type="ChEBI" id="CHEBI:57692"/>
    </ligand>
</feature>
<dbReference type="GO" id="GO:0004657">
    <property type="term" value="F:proline dehydrogenase activity"/>
    <property type="evidence" value="ECO:0007669"/>
    <property type="project" value="UniProtKB-EC"/>
</dbReference>
<comment type="caution">
    <text evidence="12">The sequence shown here is derived from an EMBL/GenBank/DDBJ whole genome shotgun (WGS) entry which is preliminary data.</text>
</comment>
<keyword evidence="6" id="KW-0560">Oxidoreductase</keyword>
<keyword evidence="5 10" id="KW-0274">FAD</keyword>
<comment type="cofactor">
    <cofactor evidence="10">
        <name>FAD</name>
        <dbReference type="ChEBI" id="CHEBI:57692"/>
    </cofactor>
    <text evidence="10">Binds 1 FAD per subunit.</text>
</comment>
<comment type="catalytic activity">
    <reaction evidence="8">
        <text>L-proline + a quinone = (S)-1-pyrroline-5-carboxylate + a quinol + H(+)</text>
        <dbReference type="Rhea" id="RHEA:23784"/>
        <dbReference type="ChEBI" id="CHEBI:15378"/>
        <dbReference type="ChEBI" id="CHEBI:17388"/>
        <dbReference type="ChEBI" id="CHEBI:24646"/>
        <dbReference type="ChEBI" id="CHEBI:60039"/>
        <dbReference type="ChEBI" id="CHEBI:132124"/>
        <dbReference type="EC" id="1.5.5.2"/>
    </reaction>
</comment>
<reference evidence="12 13" key="1">
    <citation type="submission" date="2018-11" db="EMBL/GenBank/DDBJ databases">
        <title>Rhodococcus spongicola sp. nov. and Rhodococcus xishaensis sp. nov. from marine sponges.</title>
        <authorList>
            <person name="Li L."/>
            <person name="Lin H.W."/>
        </authorList>
    </citation>
    <scope>NUCLEOTIDE SEQUENCE [LARGE SCALE GENOMIC DNA]</scope>
    <source>
        <strain evidence="12 13">LHW51113</strain>
    </source>
</reference>
<evidence type="ECO:0000256" key="10">
    <source>
        <dbReference type="PIRSR" id="PIRSR000196-2"/>
    </source>
</evidence>
<protein>
    <recommendedName>
        <fullName evidence="2">proline dehydrogenase</fullName>
        <ecNumber evidence="2">1.5.5.2</ecNumber>
    </recommendedName>
</protein>
<evidence type="ECO:0000256" key="6">
    <source>
        <dbReference type="ARBA" id="ARBA00023002"/>
    </source>
</evidence>
<evidence type="ECO:0000256" key="2">
    <source>
        <dbReference type="ARBA" id="ARBA00012695"/>
    </source>
</evidence>
<dbReference type="SUPFAM" id="SSF51730">
    <property type="entry name" value="FAD-linked oxidoreductase"/>
    <property type="match status" value="1"/>
</dbReference>
<gene>
    <name evidence="12" type="ORF">EGT50_08660</name>
</gene>
<proteinExistence type="predicted"/>
<evidence type="ECO:0000313" key="13">
    <source>
        <dbReference type="Proteomes" id="UP000283479"/>
    </source>
</evidence>
<evidence type="ECO:0000313" key="12">
    <source>
        <dbReference type="EMBL" id="RVW02806.1"/>
    </source>
</evidence>
<evidence type="ECO:0000256" key="9">
    <source>
        <dbReference type="PIRSR" id="PIRSR000196-1"/>
    </source>
</evidence>
<dbReference type="EMBL" id="RKLO01000003">
    <property type="protein sequence ID" value="RVW02806.1"/>
    <property type="molecule type" value="Genomic_DNA"/>
</dbReference>
<dbReference type="InterPro" id="IPR002872">
    <property type="entry name" value="Proline_DH_dom"/>
</dbReference>
<sequence length="322" mass="35240">MTPGVVSNPLRPALLAAARSERVKNAVLRAPVTRSIVRRFVAGETLDDAMAAATTLLAAGRSVSIDYLGEDTLDVEEARNTVVAYLALIAELGRLPQAGAGGVRPLEVSVKLSALGQGLPVDGEKIALDHARTICAAAQTHGVWVTVDAEDHTRTDSTLSIVGSLRTDFPWLGTVLQAYLRRTEGDCRDLAGAGSRIRLCKGAYREPESVAYRSRAEVAASYMRCLAILMRGDGYPMVATHDPRIIGSIDELLWETGKGVDSFEHQMLFGIRDLEQGRLVDAGRRVRVYVPYGSQWYGYFMRRLAERPSNLWFFMRSAATRS</sequence>
<keyword evidence="4 10" id="KW-0547">Nucleotide-binding</keyword>
<dbReference type="Pfam" id="PF01619">
    <property type="entry name" value="Pro_dh"/>
    <property type="match status" value="1"/>
</dbReference>
<dbReference type="InterPro" id="IPR008219">
    <property type="entry name" value="PRODH_bac_arc"/>
</dbReference>
<evidence type="ECO:0000256" key="5">
    <source>
        <dbReference type="ARBA" id="ARBA00022827"/>
    </source>
</evidence>
<dbReference type="Proteomes" id="UP000283479">
    <property type="component" value="Unassembled WGS sequence"/>
</dbReference>
<dbReference type="InterPro" id="IPR015659">
    <property type="entry name" value="Proline_oxidase"/>
</dbReference>
<evidence type="ECO:0000256" key="4">
    <source>
        <dbReference type="ARBA" id="ARBA00022741"/>
    </source>
</evidence>
<keyword evidence="7" id="KW-0642">Proline metabolism</keyword>
<dbReference type="EC" id="1.5.5.2" evidence="2"/>
<evidence type="ECO:0000256" key="7">
    <source>
        <dbReference type="ARBA" id="ARBA00023062"/>
    </source>
</evidence>
<feature type="binding site" evidence="10">
    <location>
        <begin position="201"/>
        <end position="203"/>
    </location>
    <ligand>
        <name>FAD</name>
        <dbReference type="ChEBI" id="CHEBI:57692"/>
    </ligand>
</feature>
<comment type="pathway">
    <text evidence="1">Amino-acid degradation; L-proline degradation into L-glutamate; L-glutamate from L-proline: step 1/2.</text>
</comment>
<dbReference type="PANTHER" id="PTHR13914">
    <property type="entry name" value="PROLINE OXIDASE"/>
    <property type="match status" value="1"/>
</dbReference>
<dbReference type="PIRSF" id="PIRSF000196">
    <property type="entry name" value="Pro_dehydrog"/>
    <property type="match status" value="1"/>
</dbReference>
<accession>A0A438AVS5</accession>
<feature type="binding site" evidence="9">
    <location>
        <position position="302"/>
    </location>
    <ligand>
        <name>substrate</name>
    </ligand>
</feature>
<evidence type="ECO:0000256" key="1">
    <source>
        <dbReference type="ARBA" id="ARBA00004739"/>
    </source>
</evidence>
<dbReference type="UniPathway" id="UPA00261">
    <property type="reaction ID" value="UER00373"/>
</dbReference>
<dbReference type="GO" id="GO:0000166">
    <property type="term" value="F:nucleotide binding"/>
    <property type="evidence" value="ECO:0007669"/>
    <property type="project" value="UniProtKB-KW"/>
</dbReference>
<keyword evidence="13" id="KW-1185">Reference proteome</keyword>
<keyword evidence="3" id="KW-0285">Flavoprotein</keyword>
<feature type="domain" description="Proline dehydrogenase" evidence="11">
    <location>
        <begin position="53"/>
        <end position="311"/>
    </location>
</feature>
<dbReference type="Gene3D" id="3.20.20.220">
    <property type="match status" value="1"/>
</dbReference>
<evidence type="ECO:0000256" key="3">
    <source>
        <dbReference type="ARBA" id="ARBA00022630"/>
    </source>
</evidence>
<dbReference type="RefSeq" id="WP_127952985.1">
    <property type="nucleotide sequence ID" value="NZ_RKLO01000003.1"/>
</dbReference>
<feature type="binding site" evidence="9">
    <location>
        <position position="111"/>
    </location>
    <ligand>
        <name>substrate</name>
    </ligand>
</feature>
<dbReference type="GO" id="GO:0010133">
    <property type="term" value="P:L-proline catabolic process to L-glutamate"/>
    <property type="evidence" value="ECO:0007669"/>
    <property type="project" value="UniProtKB-UniPathway"/>
</dbReference>
<feature type="binding site" evidence="9">
    <location>
        <position position="303"/>
    </location>
    <ligand>
        <name>substrate</name>
    </ligand>
</feature>
<dbReference type="InterPro" id="IPR029041">
    <property type="entry name" value="FAD-linked_oxidoreductase-like"/>
</dbReference>
<name>A0A438AVS5_9NOCA</name>
<dbReference type="AlphaFoldDB" id="A0A438AVS5"/>
<dbReference type="OrthoDB" id="9773461at2"/>
<evidence type="ECO:0000256" key="8">
    <source>
        <dbReference type="ARBA" id="ARBA00048779"/>
    </source>
</evidence>